<keyword evidence="2" id="KW-1185">Reference proteome</keyword>
<accession>A0ACB8UGU8</accession>
<name>A0ACB8UGU8_9APHY</name>
<sequence>MATTLNLVSGFRRLPLPISQLSLDAVLQCGQSFRWSVFPLKAGTADCPTHEYRLCLRDRVVCLRQTSDALHYRSVLALKASVSEQEAKEEETLAWINDYFQLNVDLLELYEHWGKRDSVFLKVKERFSGIRILRQDPFECLLSFICSSNNNITRITKMVKSLCTEYSPALVTIEPPLESISDDLKPQAYYAFPCPSTLALPEVTARLRALGFGYRADFIQKTAKMLVDAHGSTPKAESSVEPAEEWLKTLRNTDTATARAELLKLMGVGRKVADCVLLMSLDKREVVPVDTHVHQIAVKHYGLSGSKAKQTMTPALYEQVNSKLVGVWGGYAGWAHSVLFTSDLKAFSSYGLQVPTPSLSSNGTTESSTPIPSPSPSPRKRKMTQVVEVKKTLSDAVSVLGVKEITALSIDESLSMVDRVKRRRRGKAIP</sequence>
<gene>
    <name evidence="1" type="ORF">BDY19DRAFT_881391</name>
</gene>
<protein>
    <submittedName>
        <fullName evidence="1">DNA glycosylase</fullName>
    </submittedName>
</protein>
<proteinExistence type="predicted"/>
<comment type="caution">
    <text evidence="1">The sequence shown here is derived from an EMBL/GenBank/DDBJ whole genome shotgun (WGS) entry which is preliminary data.</text>
</comment>
<organism evidence="1 2">
    <name type="scientific">Irpex rosettiformis</name>
    <dbReference type="NCBI Taxonomy" id="378272"/>
    <lineage>
        <taxon>Eukaryota</taxon>
        <taxon>Fungi</taxon>
        <taxon>Dikarya</taxon>
        <taxon>Basidiomycota</taxon>
        <taxon>Agaricomycotina</taxon>
        <taxon>Agaricomycetes</taxon>
        <taxon>Polyporales</taxon>
        <taxon>Irpicaceae</taxon>
        <taxon>Irpex</taxon>
    </lineage>
</organism>
<evidence type="ECO:0000313" key="1">
    <source>
        <dbReference type="EMBL" id="KAI0093510.1"/>
    </source>
</evidence>
<evidence type="ECO:0000313" key="2">
    <source>
        <dbReference type="Proteomes" id="UP001055072"/>
    </source>
</evidence>
<dbReference type="EMBL" id="MU274901">
    <property type="protein sequence ID" value="KAI0093510.1"/>
    <property type="molecule type" value="Genomic_DNA"/>
</dbReference>
<reference evidence="1" key="1">
    <citation type="journal article" date="2021" name="Environ. Microbiol.">
        <title>Gene family expansions and transcriptome signatures uncover fungal adaptations to wood decay.</title>
        <authorList>
            <person name="Hage H."/>
            <person name="Miyauchi S."/>
            <person name="Viragh M."/>
            <person name="Drula E."/>
            <person name="Min B."/>
            <person name="Chaduli D."/>
            <person name="Navarro D."/>
            <person name="Favel A."/>
            <person name="Norest M."/>
            <person name="Lesage-Meessen L."/>
            <person name="Balint B."/>
            <person name="Merenyi Z."/>
            <person name="de Eugenio L."/>
            <person name="Morin E."/>
            <person name="Martinez A.T."/>
            <person name="Baldrian P."/>
            <person name="Stursova M."/>
            <person name="Martinez M.J."/>
            <person name="Novotny C."/>
            <person name="Magnuson J.K."/>
            <person name="Spatafora J.W."/>
            <person name="Maurice S."/>
            <person name="Pangilinan J."/>
            <person name="Andreopoulos W."/>
            <person name="LaButti K."/>
            <person name="Hundley H."/>
            <person name="Na H."/>
            <person name="Kuo A."/>
            <person name="Barry K."/>
            <person name="Lipzen A."/>
            <person name="Henrissat B."/>
            <person name="Riley R."/>
            <person name="Ahrendt S."/>
            <person name="Nagy L.G."/>
            <person name="Grigoriev I.V."/>
            <person name="Martin F."/>
            <person name="Rosso M.N."/>
        </authorList>
    </citation>
    <scope>NUCLEOTIDE SEQUENCE</scope>
    <source>
        <strain evidence="1">CBS 384.51</strain>
    </source>
</reference>
<dbReference type="Proteomes" id="UP001055072">
    <property type="component" value="Unassembled WGS sequence"/>
</dbReference>